<accession>A0A2K2D6E4</accession>
<organism evidence="1">
    <name type="scientific">Brachypodium distachyon</name>
    <name type="common">Purple false brome</name>
    <name type="synonym">Trachynia distachya</name>
    <dbReference type="NCBI Taxonomy" id="15368"/>
    <lineage>
        <taxon>Eukaryota</taxon>
        <taxon>Viridiplantae</taxon>
        <taxon>Streptophyta</taxon>
        <taxon>Embryophyta</taxon>
        <taxon>Tracheophyta</taxon>
        <taxon>Spermatophyta</taxon>
        <taxon>Magnoliopsida</taxon>
        <taxon>Liliopsida</taxon>
        <taxon>Poales</taxon>
        <taxon>Poaceae</taxon>
        <taxon>BOP clade</taxon>
        <taxon>Pooideae</taxon>
        <taxon>Stipodae</taxon>
        <taxon>Brachypodieae</taxon>
        <taxon>Brachypodium</taxon>
    </lineage>
</organism>
<evidence type="ECO:0000313" key="1">
    <source>
        <dbReference type="EMBL" id="PNT69855.1"/>
    </source>
</evidence>
<sequence length="166" mass="18211">MLGLHGSGLQSLGSSSYPSINRAREKIGPSSVSWLAGETSRAPASFWRARLASTRLPLPVQTSDLPADAIGQCSAMLGDRTGSVFFFTAEFHFMRNSSLVRLGHRPDANPLRVRPFRFGSSNFPALLPISDDSFFMSEFKCLLFFRCRQQLGPIAGQILANKLTSK</sequence>
<dbReference type="InParanoid" id="A0A2K2D6E4"/>
<evidence type="ECO:0000313" key="2">
    <source>
        <dbReference type="EnsemblPlants" id="PNT69855"/>
    </source>
</evidence>
<dbReference type="Proteomes" id="UP000008810">
    <property type="component" value="Chromosome 2"/>
</dbReference>
<proteinExistence type="predicted"/>
<reference evidence="1" key="2">
    <citation type="submission" date="2017-06" db="EMBL/GenBank/DDBJ databases">
        <title>WGS assembly of Brachypodium distachyon.</title>
        <authorList>
            <consortium name="The International Brachypodium Initiative"/>
            <person name="Lucas S."/>
            <person name="Harmon-Smith M."/>
            <person name="Lail K."/>
            <person name="Tice H."/>
            <person name="Grimwood J."/>
            <person name="Bruce D."/>
            <person name="Barry K."/>
            <person name="Shu S."/>
            <person name="Lindquist E."/>
            <person name="Wang M."/>
            <person name="Pitluck S."/>
            <person name="Vogel J.P."/>
            <person name="Garvin D.F."/>
            <person name="Mockler T.C."/>
            <person name="Schmutz J."/>
            <person name="Rokhsar D."/>
            <person name="Bevan M.W."/>
        </authorList>
    </citation>
    <scope>NUCLEOTIDE SEQUENCE</scope>
    <source>
        <strain evidence="1">Bd21</strain>
    </source>
</reference>
<dbReference type="EnsemblPlants" id="PNT69855">
    <property type="protein sequence ID" value="PNT69855"/>
    <property type="gene ID" value="BRADI_2g01469v3"/>
</dbReference>
<dbReference type="Gramene" id="PNT69855">
    <property type="protein sequence ID" value="PNT69855"/>
    <property type="gene ID" value="BRADI_2g01469v3"/>
</dbReference>
<keyword evidence="3" id="KW-1185">Reference proteome</keyword>
<dbReference type="AlphaFoldDB" id="A0A2K2D6E4"/>
<gene>
    <name evidence="1" type="ORF">BRADI_2g01469v3</name>
</gene>
<protein>
    <submittedName>
        <fullName evidence="1 2">Uncharacterized protein</fullName>
    </submittedName>
</protein>
<dbReference type="EMBL" id="CM000881">
    <property type="protein sequence ID" value="PNT69855.1"/>
    <property type="molecule type" value="Genomic_DNA"/>
</dbReference>
<evidence type="ECO:0000313" key="3">
    <source>
        <dbReference type="Proteomes" id="UP000008810"/>
    </source>
</evidence>
<name>A0A2K2D6E4_BRADI</name>
<reference evidence="1 2" key="1">
    <citation type="journal article" date="2010" name="Nature">
        <title>Genome sequencing and analysis of the model grass Brachypodium distachyon.</title>
        <authorList>
            <consortium name="International Brachypodium Initiative"/>
        </authorList>
    </citation>
    <scope>NUCLEOTIDE SEQUENCE [LARGE SCALE GENOMIC DNA]</scope>
    <source>
        <strain evidence="1 2">Bd21</strain>
    </source>
</reference>
<reference evidence="2" key="3">
    <citation type="submission" date="2018-08" db="UniProtKB">
        <authorList>
            <consortium name="EnsemblPlants"/>
        </authorList>
    </citation>
    <scope>IDENTIFICATION</scope>
    <source>
        <strain evidence="2">cv. Bd21</strain>
    </source>
</reference>